<dbReference type="InterPro" id="IPR029319">
    <property type="entry name" value="DNA_ligase_OB"/>
</dbReference>
<keyword evidence="3" id="KW-0235">DNA replication</keyword>
<dbReference type="SUPFAM" id="SSF56091">
    <property type="entry name" value="DNA ligase/mRNA capping enzyme, catalytic domain"/>
    <property type="match status" value="1"/>
</dbReference>
<dbReference type="Pfam" id="PF01068">
    <property type="entry name" value="DNA_ligase_A_M"/>
    <property type="match status" value="1"/>
</dbReference>
<organism evidence="9 10">
    <name type="scientific">Vibrio genomosp. F10</name>
    <dbReference type="NCBI Taxonomy" id="723171"/>
    <lineage>
        <taxon>Bacteria</taxon>
        <taxon>Pseudomonadati</taxon>
        <taxon>Pseudomonadota</taxon>
        <taxon>Gammaproteobacteria</taxon>
        <taxon>Vibrionales</taxon>
        <taxon>Vibrionaceae</taxon>
        <taxon>Vibrio</taxon>
    </lineage>
</organism>
<dbReference type="AlphaFoldDB" id="A0A1B9QVD3"/>
<evidence type="ECO:0000256" key="1">
    <source>
        <dbReference type="ARBA" id="ARBA00001968"/>
    </source>
</evidence>
<keyword evidence="5" id="KW-0234">DNA repair</keyword>
<dbReference type="InterPro" id="IPR012310">
    <property type="entry name" value="DNA_ligase_ATP-dep_cent"/>
</dbReference>
<dbReference type="NCBIfam" id="NF006592">
    <property type="entry name" value="PRK09125.1"/>
    <property type="match status" value="1"/>
</dbReference>
<comment type="cofactor">
    <cofactor evidence="1">
        <name>a divalent metal cation</name>
        <dbReference type="ChEBI" id="CHEBI:60240"/>
    </cofactor>
</comment>
<dbReference type="InterPro" id="IPR012340">
    <property type="entry name" value="NA-bd_OB-fold"/>
</dbReference>
<evidence type="ECO:0000259" key="7">
    <source>
        <dbReference type="Pfam" id="PF01068"/>
    </source>
</evidence>
<dbReference type="GO" id="GO:0005524">
    <property type="term" value="F:ATP binding"/>
    <property type="evidence" value="ECO:0007669"/>
    <property type="project" value="InterPro"/>
</dbReference>
<keyword evidence="2 9" id="KW-0436">Ligase</keyword>
<evidence type="ECO:0000256" key="2">
    <source>
        <dbReference type="ARBA" id="ARBA00022598"/>
    </source>
</evidence>
<dbReference type="GO" id="GO:0003910">
    <property type="term" value="F:DNA ligase (ATP) activity"/>
    <property type="evidence" value="ECO:0007669"/>
    <property type="project" value="UniProtKB-EC"/>
</dbReference>
<dbReference type="SUPFAM" id="SSF50249">
    <property type="entry name" value="Nucleic acid-binding proteins"/>
    <property type="match status" value="1"/>
</dbReference>
<dbReference type="InterPro" id="IPR016059">
    <property type="entry name" value="DNA_ligase_ATP-dep_CS"/>
</dbReference>
<evidence type="ECO:0000313" key="9">
    <source>
        <dbReference type="EMBL" id="OCH72894.1"/>
    </source>
</evidence>
<sequence length="313" mass="35955">MNCYEPARIDKIVVNLVSRSLEEYVNSTDKECFVRLSVISIGICLAFSCPSYAELAYDMGVMNAHSYQSGINIEEYWQSEKLDGIRAIWTGKTLLTRKGNPINAPDWFTEALPNFALEGELWAGRGNFHLVQQTVLDKVPSDSAWEKIDYMLFDMPQSAGDYQKRYYNILHWLEHNSAPHLRYVEHKPIASEEELFRHLDNVSSDNGEGIMLRKVTSRYQAGRSNDMLKLKKHEDTEALVIGYKLGEGKYRGLMGSLRVRLESGAEFNIGSGFTDEQRRNPPQIGSTITFRYNGWTQNGIPKFARYLRERKLF</sequence>
<proteinExistence type="predicted"/>
<dbReference type="Pfam" id="PF14743">
    <property type="entry name" value="DNA_ligase_OB_2"/>
    <property type="match status" value="1"/>
</dbReference>
<dbReference type="Gene3D" id="3.30.470.30">
    <property type="entry name" value="DNA ligase/mRNA capping enzyme"/>
    <property type="match status" value="1"/>
</dbReference>
<feature type="domain" description="DNA ligase OB-like" evidence="8">
    <location>
        <begin position="246"/>
        <end position="310"/>
    </location>
</feature>
<evidence type="ECO:0000256" key="3">
    <source>
        <dbReference type="ARBA" id="ARBA00022705"/>
    </source>
</evidence>
<comment type="caution">
    <text evidence="9">The sequence shown here is derived from an EMBL/GenBank/DDBJ whole genome shotgun (WGS) entry which is preliminary data.</text>
</comment>
<dbReference type="PROSITE" id="PS00333">
    <property type="entry name" value="DNA_LIGASE_A2"/>
    <property type="match status" value="1"/>
</dbReference>
<evidence type="ECO:0000259" key="8">
    <source>
        <dbReference type="Pfam" id="PF14743"/>
    </source>
</evidence>
<dbReference type="CDD" id="cd07896">
    <property type="entry name" value="Adenylation_kDNA_ligase_like"/>
    <property type="match status" value="1"/>
</dbReference>
<dbReference type="RefSeq" id="WP_065577326.1">
    <property type="nucleotide sequence ID" value="NZ_JBNGCH010000866.1"/>
</dbReference>
<name>A0A1B9QVD3_9VIBR</name>
<dbReference type="GO" id="GO:0006310">
    <property type="term" value="P:DNA recombination"/>
    <property type="evidence" value="ECO:0007669"/>
    <property type="project" value="InterPro"/>
</dbReference>
<reference evidence="10" key="1">
    <citation type="submission" date="2016-06" db="EMBL/GenBank/DDBJ databases">
        <authorList>
            <person name="Hehemann J.-H."/>
            <person name="Arevalo P."/>
            <person name="Datta M.S."/>
            <person name="Polz M.F."/>
        </authorList>
    </citation>
    <scope>NUCLEOTIDE SEQUENCE [LARGE SCALE GENOMIC DNA]</scope>
    <source>
        <strain evidence="10">9CSC122</strain>
    </source>
</reference>
<dbReference type="EMBL" id="MAJZ01000866">
    <property type="protein sequence ID" value="OCH72894.1"/>
    <property type="molecule type" value="Genomic_DNA"/>
</dbReference>
<protein>
    <submittedName>
        <fullName evidence="9">DNA ligase</fullName>
    </submittedName>
</protein>
<dbReference type="Gene3D" id="2.40.50.140">
    <property type="entry name" value="Nucleic acid-binding proteins"/>
    <property type="match status" value="1"/>
</dbReference>
<evidence type="ECO:0000256" key="5">
    <source>
        <dbReference type="ARBA" id="ARBA00023204"/>
    </source>
</evidence>
<dbReference type="PANTHER" id="PTHR47810:SF1">
    <property type="entry name" value="DNA LIGASE B"/>
    <property type="match status" value="1"/>
</dbReference>
<dbReference type="InterPro" id="IPR050326">
    <property type="entry name" value="NAD_dep_DNA_ligaseB"/>
</dbReference>
<feature type="domain" description="ATP-dependent DNA ligase family profile" evidence="7">
    <location>
        <begin position="80"/>
        <end position="231"/>
    </location>
</feature>
<dbReference type="GO" id="GO:0006281">
    <property type="term" value="P:DNA repair"/>
    <property type="evidence" value="ECO:0007669"/>
    <property type="project" value="UniProtKB-KW"/>
</dbReference>
<dbReference type="Proteomes" id="UP000093173">
    <property type="component" value="Unassembled WGS sequence"/>
</dbReference>
<gene>
    <name evidence="9" type="ORF">A6E14_15235</name>
</gene>
<dbReference type="GO" id="GO:0006260">
    <property type="term" value="P:DNA replication"/>
    <property type="evidence" value="ECO:0007669"/>
    <property type="project" value="UniProtKB-KW"/>
</dbReference>
<evidence type="ECO:0000256" key="4">
    <source>
        <dbReference type="ARBA" id="ARBA00022763"/>
    </source>
</evidence>
<accession>A0A1B9QVD3</accession>
<comment type="catalytic activity">
    <reaction evidence="6">
        <text>ATP + (deoxyribonucleotide)n-3'-hydroxyl + 5'-phospho-(deoxyribonucleotide)m = (deoxyribonucleotide)n+m + AMP + diphosphate.</text>
        <dbReference type="EC" id="6.5.1.1"/>
    </reaction>
</comment>
<evidence type="ECO:0000256" key="6">
    <source>
        <dbReference type="ARBA" id="ARBA00034003"/>
    </source>
</evidence>
<dbReference type="PANTHER" id="PTHR47810">
    <property type="entry name" value="DNA LIGASE"/>
    <property type="match status" value="1"/>
</dbReference>
<keyword evidence="10" id="KW-1185">Reference proteome</keyword>
<keyword evidence="4" id="KW-0227">DNA damage</keyword>
<dbReference type="Gene3D" id="3.30.1490.70">
    <property type="match status" value="1"/>
</dbReference>
<dbReference type="CDD" id="cd08041">
    <property type="entry name" value="OBF_kDNA_ligase_like"/>
    <property type="match status" value="1"/>
</dbReference>
<evidence type="ECO:0000313" key="10">
    <source>
        <dbReference type="Proteomes" id="UP000093173"/>
    </source>
</evidence>